<comment type="caution">
    <text evidence="1">The sequence shown here is derived from an EMBL/GenBank/DDBJ whole genome shotgun (WGS) entry which is preliminary data.</text>
</comment>
<evidence type="ECO:0000313" key="2">
    <source>
        <dbReference type="Proteomes" id="UP001054821"/>
    </source>
</evidence>
<proteinExistence type="predicted"/>
<sequence>MTGRSPLETGRFEADLDFRGVTRPLHSAIDRFQFVTILKEKVLKFEKCWHSDAPPVRLKNICRVLEHNIHRSIDLLTRRMITSIVEFAPPSTTTNRLAAENFLKNTMSRPKGYSAIQSRSNLGNRQEITMIKGHVISGSGVNDPDVFL</sequence>
<protein>
    <submittedName>
        <fullName evidence="1">Uncharacterized protein</fullName>
    </submittedName>
</protein>
<accession>A0AAD4UVJ2</accession>
<dbReference type="AlphaFoldDB" id="A0AAD4UVJ2"/>
<dbReference type="EMBL" id="JAJFAZ020000008">
    <property type="protein sequence ID" value="KAI5313625.1"/>
    <property type="molecule type" value="Genomic_DNA"/>
</dbReference>
<name>A0AAD4UVJ2_PRUDU</name>
<keyword evidence="2" id="KW-1185">Reference proteome</keyword>
<gene>
    <name evidence="1" type="ORF">L3X38_042801</name>
</gene>
<reference evidence="1 2" key="1">
    <citation type="journal article" date="2022" name="G3 (Bethesda)">
        <title>Whole-genome sequence and methylome profiling of the almond [Prunus dulcis (Mill.) D.A. Webb] cultivar 'Nonpareil'.</title>
        <authorList>
            <person name="D'Amico-Willman K.M."/>
            <person name="Ouma W.Z."/>
            <person name="Meulia T."/>
            <person name="Sideli G.M."/>
            <person name="Gradziel T.M."/>
            <person name="Fresnedo-Ramirez J."/>
        </authorList>
    </citation>
    <scope>NUCLEOTIDE SEQUENCE [LARGE SCALE GENOMIC DNA]</scope>
    <source>
        <strain evidence="1">Clone GOH B32 T37-40</strain>
    </source>
</reference>
<dbReference type="Proteomes" id="UP001054821">
    <property type="component" value="Chromosome 8"/>
</dbReference>
<evidence type="ECO:0000313" key="1">
    <source>
        <dbReference type="EMBL" id="KAI5313625.1"/>
    </source>
</evidence>
<organism evidence="1 2">
    <name type="scientific">Prunus dulcis</name>
    <name type="common">Almond</name>
    <name type="synonym">Amygdalus dulcis</name>
    <dbReference type="NCBI Taxonomy" id="3755"/>
    <lineage>
        <taxon>Eukaryota</taxon>
        <taxon>Viridiplantae</taxon>
        <taxon>Streptophyta</taxon>
        <taxon>Embryophyta</taxon>
        <taxon>Tracheophyta</taxon>
        <taxon>Spermatophyta</taxon>
        <taxon>Magnoliopsida</taxon>
        <taxon>eudicotyledons</taxon>
        <taxon>Gunneridae</taxon>
        <taxon>Pentapetalae</taxon>
        <taxon>rosids</taxon>
        <taxon>fabids</taxon>
        <taxon>Rosales</taxon>
        <taxon>Rosaceae</taxon>
        <taxon>Amygdaloideae</taxon>
        <taxon>Amygdaleae</taxon>
        <taxon>Prunus</taxon>
    </lineage>
</organism>